<sequence length="136" mass="15511">MGTSMVFAQFDDPAVIIESYVARTVPRDKEIGVLYGLDSVVPSDEFLWRVIEGLRMDSLPIAMIHPNSRIMISSQSDILKSVMISQHNWRLGLWQAQGDYQVIPARVITGKEWIVIELLFTRDKQQLVGILLPEDR</sequence>
<proteinExistence type="predicted"/>
<accession>A0A968G8S4</accession>
<dbReference type="RefSeq" id="WP_167700242.1">
    <property type="nucleotide sequence ID" value="NZ_CP118174.1"/>
</dbReference>
<evidence type="ECO:0000313" key="1">
    <source>
        <dbReference type="EMBL" id="NIZ40655.1"/>
    </source>
</evidence>
<dbReference type="AlphaFoldDB" id="A0A968G8S4"/>
<dbReference type="EMBL" id="JAATLJ010000001">
    <property type="protein sequence ID" value="NIZ40655.1"/>
    <property type="molecule type" value="Genomic_DNA"/>
</dbReference>
<comment type="caution">
    <text evidence="1">The sequence shown here is derived from an EMBL/GenBank/DDBJ whole genome shotgun (WGS) entry which is preliminary data.</text>
</comment>
<name>A0A968G8S4_9SPIO</name>
<gene>
    <name evidence="1" type="ORF">HCT14_03900</name>
</gene>
<dbReference type="Proteomes" id="UP000711995">
    <property type="component" value="Unassembled WGS sequence"/>
</dbReference>
<organism evidence="1 2">
    <name type="scientific">Entomospira entomophila</name>
    <dbReference type="NCBI Taxonomy" id="2719988"/>
    <lineage>
        <taxon>Bacteria</taxon>
        <taxon>Pseudomonadati</taxon>
        <taxon>Spirochaetota</taxon>
        <taxon>Spirochaetia</taxon>
        <taxon>Spirochaetales</taxon>
        <taxon>Spirochaetaceae</taxon>
        <taxon>Entomospira</taxon>
    </lineage>
</organism>
<protein>
    <submittedName>
        <fullName evidence="1">Uncharacterized protein</fullName>
    </submittedName>
</protein>
<reference evidence="1 2" key="1">
    <citation type="submission" date="2020-03" db="EMBL/GenBank/DDBJ databases">
        <title>Spirochaetal bacteria isolated from arthropods constitute a novel genus Entomospira genus novum within the order Spirochaetales.</title>
        <authorList>
            <person name="Grana-Miraglia L."/>
            <person name="Sikutova S."/>
            <person name="Fingerle V."/>
            <person name="Sing A."/>
            <person name="Castillo-Ramirez S."/>
            <person name="Margos G."/>
            <person name="Rudolf I."/>
        </authorList>
    </citation>
    <scope>NUCLEOTIDE SEQUENCE [LARGE SCALE GENOMIC DNA]</scope>
    <source>
        <strain evidence="1 2">BR193</strain>
    </source>
</reference>
<evidence type="ECO:0000313" key="2">
    <source>
        <dbReference type="Proteomes" id="UP000711995"/>
    </source>
</evidence>
<keyword evidence="2" id="KW-1185">Reference proteome</keyword>